<dbReference type="InterPro" id="IPR002698">
    <property type="entry name" value="FTHF_cligase"/>
</dbReference>
<comment type="cofactor">
    <cofactor evidence="4">
        <name>Mg(2+)</name>
        <dbReference type="ChEBI" id="CHEBI:18420"/>
    </cofactor>
</comment>
<comment type="caution">
    <text evidence="5">The sequence shown here is derived from an EMBL/GenBank/DDBJ whole genome shotgun (WGS) entry which is preliminary data.</text>
</comment>
<proteinExistence type="inferred from homology"/>
<evidence type="ECO:0000256" key="2">
    <source>
        <dbReference type="ARBA" id="ARBA00022741"/>
    </source>
</evidence>
<dbReference type="InterPro" id="IPR024185">
    <property type="entry name" value="FTHF_cligase-like_sf"/>
</dbReference>
<protein>
    <recommendedName>
        <fullName evidence="4">5-formyltetrahydrofolate cyclo-ligase</fullName>
        <ecNumber evidence="4">6.3.3.2</ecNumber>
    </recommendedName>
</protein>
<keyword evidence="4" id="KW-0479">Metal-binding</keyword>
<dbReference type="EC" id="6.3.3.2" evidence="4"/>
<name>A0ABP9DLC7_9BACT</name>
<keyword evidence="3 4" id="KW-0067">ATP-binding</keyword>
<evidence type="ECO:0000256" key="3">
    <source>
        <dbReference type="ARBA" id="ARBA00022840"/>
    </source>
</evidence>
<sequence>MKQELRKILLEHRRNMSQEEVSHSSNIIWKQLKDWIEEHTPDVIHTYLPIQNEVDTLPLVRYALEKGHKVVVPKTLKNRALKHCVLHSLSELETGKFGTLHPTTEEEYEGRYDLIVIPAVGYDHEGNRLGYGAGYYDTFLQDHPEAMKVGLAHSFQMVDHLSVEEHDIPVDHVFCS</sequence>
<dbReference type="Proteomes" id="UP001500298">
    <property type="component" value="Unassembled WGS sequence"/>
</dbReference>
<keyword evidence="2 4" id="KW-0547">Nucleotide-binding</keyword>
<comment type="catalytic activity">
    <reaction evidence="4">
        <text>(6S)-5-formyl-5,6,7,8-tetrahydrofolate + ATP = (6R)-5,10-methenyltetrahydrofolate + ADP + phosphate</text>
        <dbReference type="Rhea" id="RHEA:10488"/>
        <dbReference type="ChEBI" id="CHEBI:30616"/>
        <dbReference type="ChEBI" id="CHEBI:43474"/>
        <dbReference type="ChEBI" id="CHEBI:57455"/>
        <dbReference type="ChEBI" id="CHEBI:57457"/>
        <dbReference type="ChEBI" id="CHEBI:456216"/>
        <dbReference type="EC" id="6.3.3.2"/>
    </reaction>
</comment>
<evidence type="ECO:0000313" key="6">
    <source>
        <dbReference type="Proteomes" id="UP001500298"/>
    </source>
</evidence>
<evidence type="ECO:0000256" key="4">
    <source>
        <dbReference type="RuleBase" id="RU361279"/>
    </source>
</evidence>
<comment type="similarity">
    <text evidence="1 4">Belongs to the 5-formyltetrahydrofolate cyclo-ligase family.</text>
</comment>
<dbReference type="InterPro" id="IPR037171">
    <property type="entry name" value="NagB/RpiA_transferase-like"/>
</dbReference>
<dbReference type="PIRSF" id="PIRSF006806">
    <property type="entry name" value="FTHF_cligase"/>
    <property type="match status" value="1"/>
</dbReference>
<evidence type="ECO:0000256" key="1">
    <source>
        <dbReference type="ARBA" id="ARBA00010638"/>
    </source>
</evidence>
<gene>
    <name evidence="5" type="ORF">GCM10023331_32810</name>
</gene>
<keyword evidence="6" id="KW-1185">Reference proteome</keyword>
<dbReference type="EMBL" id="BAABJX010000052">
    <property type="protein sequence ID" value="GAA4845474.1"/>
    <property type="molecule type" value="Genomic_DNA"/>
</dbReference>
<dbReference type="Pfam" id="PF01812">
    <property type="entry name" value="5-FTHF_cyc-lig"/>
    <property type="match status" value="1"/>
</dbReference>
<organism evidence="5 6">
    <name type="scientific">Algivirga pacifica</name>
    <dbReference type="NCBI Taxonomy" id="1162670"/>
    <lineage>
        <taxon>Bacteria</taxon>
        <taxon>Pseudomonadati</taxon>
        <taxon>Bacteroidota</taxon>
        <taxon>Cytophagia</taxon>
        <taxon>Cytophagales</taxon>
        <taxon>Flammeovirgaceae</taxon>
        <taxon>Algivirga</taxon>
    </lineage>
</organism>
<reference evidence="6" key="1">
    <citation type="journal article" date="2019" name="Int. J. Syst. Evol. Microbiol.">
        <title>The Global Catalogue of Microorganisms (GCM) 10K type strain sequencing project: providing services to taxonomists for standard genome sequencing and annotation.</title>
        <authorList>
            <consortium name="The Broad Institute Genomics Platform"/>
            <consortium name="The Broad Institute Genome Sequencing Center for Infectious Disease"/>
            <person name="Wu L."/>
            <person name="Ma J."/>
        </authorList>
    </citation>
    <scope>NUCLEOTIDE SEQUENCE [LARGE SCALE GENOMIC DNA]</scope>
    <source>
        <strain evidence="6">JCM 18326</strain>
    </source>
</reference>
<keyword evidence="4" id="KW-0460">Magnesium</keyword>
<dbReference type="SUPFAM" id="SSF100950">
    <property type="entry name" value="NagB/RpiA/CoA transferase-like"/>
    <property type="match status" value="1"/>
</dbReference>
<accession>A0ABP9DLC7</accession>
<evidence type="ECO:0000313" key="5">
    <source>
        <dbReference type="EMBL" id="GAA4845474.1"/>
    </source>
</evidence>
<dbReference type="NCBIfam" id="TIGR02727">
    <property type="entry name" value="MTHFS_bact"/>
    <property type="match status" value="1"/>
</dbReference>
<dbReference type="PANTHER" id="PTHR23407:SF1">
    <property type="entry name" value="5-FORMYLTETRAHYDROFOLATE CYCLO-LIGASE"/>
    <property type="match status" value="1"/>
</dbReference>
<dbReference type="PANTHER" id="PTHR23407">
    <property type="entry name" value="ATPASE INHIBITOR/5-FORMYLTETRAHYDROFOLATE CYCLO-LIGASE"/>
    <property type="match status" value="1"/>
</dbReference>
<dbReference type="Gene3D" id="3.40.50.10420">
    <property type="entry name" value="NagB/RpiA/CoA transferase-like"/>
    <property type="match status" value="1"/>
</dbReference>